<dbReference type="InterPro" id="IPR004792">
    <property type="entry name" value="BaiN-like"/>
</dbReference>
<dbReference type="AlphaFoldDB" id="A0A8J7MGP4"/>
<dbReference type="EMBL" id="JAENIM010000046">
    <property type="protein sequence ID" value="MBK1792562.1"/>
    <property type="molecule type" value="Genomic_DNA"/>
</dbReference>
<feature type="domain" description="RsdA/BaiN/AoA(So)-like Rossmann fold-like" evidence="4">
    <location>
        <begin position="11"/>
        <end position="411"/>
    </location>
</feature>
<evidence type="ECO:0000256" key="2">
    <source>
        <dbReference type="ARBA" id="ARBA00022630"/>
    </source>
</evidence>
<keyword evidence="7" id="KW-1185">Reference proteome</keyword>
<dbReference type="PRINTS" id="PR00411">
    <property type="entry name" value="PNDRDTASEI"/>
</dbReference>
<organism evidence="6 7">
    <name type="scientific">Persicirhabdus sediminis</name>
    <dbReference type="NCBI Taxonomy" id="454144"/>
    <lineage>
        <taxon>Bacteria</taxon>
        <taxon>Pseudomonadati</taxon>
        <taxon>Verrucomicrobiota</taxon>
        <taxon>Verrucomicrobiia</taxon>
        <taxon>Verrucomicrobiales</taxon>
        <taxon>Verrucomicrobiaceae</taxon>
        <taxon>Persicirhabdus</taxon>
    </lineage>
</organism>
<dbReference type="InterPro" id="IPR055178">
    <property type="entry name" value="RsdA/BaiN/AoA(So)-like_dom"/>
</dbReference>
<dbReference type="InterPro" id="IPR023166">
    <property type="entry name" value="BaiN-like_dom_sf"/>
</dbReference>
<dbReference type="Gene3D" id="1.10.8.260">
    <property type="entry name" value="HI0933 insert domain-like"/>
    <property type="match status" value="1"/>
</dbReference>
<dbReference type="Pfam" id="PF22780">
    <property type="entry name" value="HI0933_like_1st"/>
    <property type="match status" value="1"/>
</dbReference>
<dbReference type="InterPro" id="IPR057661">
    <property type="entry name" value="RsdA/BaiN/AoA(So)_Rossmann"/>
</dbReference>
<name>A0A8J7MGP4_9BACT</name>
<keyword evidence="3" id="KW-0274">FAD</keyword>
<evidence type="ECO:0000313" key="6">
    <source>
        <dbReference type="EMBL" id="MBK1792562.1"/>
    </source>
</evidence>
<dbReference type="Gene3D" id="3.50.50.60">
    <property type="entry name" value="FAD/NAD(P)-binding domain"/>
    <property type="match status" value="1"/>
</dbReference>
<evidence type="ECO:0000259" key="5">
    <source>
        <dbReference type="Pfam" id="PF22780"/>
    </source>
</evidence>
<comment type="caution">
    <text evidence="6">The sequence shown here is derived from an EMBL/GenBank/DDBJ whole genome shotgun (WGS) entry which is preliminary data.</text>
</comment>
<dbReference type="Gene3D" id="2.40.30.10">
    <property type="entry name" value="Translation factors"/>
    <property type="match status" value="1"/>
</dbReference>
<dbReference type="SUPFAM" id="SSF160996">
    <property type="entry name" value="HI0933 insert domain-like"/>
    <property type="match status" value="1"/>
</dbReference>
<evidence type="ECO:0000259" key="4">
    <source>
        <dbReference type="Pfam" id="PF03486"/>
    </source>
</evidence>
<evidence type="ECO:0000256" key="1">
    <source>
        <dbReference type="ARBA" id="ARBA00001974"/>
    </source>
</evidence>
<comment type="cofactor">
    <cofactor evidence="1">
        <name>FAD</name>
        <dbReference type="ChEBI" id="CHEBI:57692"/>
    </cofactor>
</comment>
<dbReference type="NCBIfam" id="TIGR00275">
    <property type="entry name" value="aminoacetone oxidase family FAD-binding enzyme"/>
    <property type="match status" value="1"/>
</dbReference>
<sequence>MVTHTDENHWDLIVIGGGAAGYFSAISAAEAGCQRVLILEKSPQVLGKVKVSGGGRCNVTHNCLDPKALVKFYPRGEKSLIGPLHRWGAADTIEWFESRGVELKTEADGRIFPVTDSSQTIIDCLQTAARDAGVMLRTRCGVESIKKIPAGEMAEVFQLAVADGERLTATNILLATGGTRLAAGAKLAAEFGHKLEPPVPSLFTFNIKSPLLAELPGLSVPKAIISSPKVKGLKTEGPLLITHWGLSGPAALKFSAWGARVLHDCGYQFKLEVNWLAGIDTLARFSELRNEWGKRTICKRSPFSEIPKRLWERMVEVSGISGEMIWSQLPKQQAQALAQTINHSQFQAQGKSINKDEFVTCGGVKLPEVNLKTMQSKLCPGLYFAGEILNIDGLTGGFNFQNAWTTGYLAGIAIADAS</sequence>
<dbReference type="Pfam" id="PF03486">
    <property type="entry name" value="HI0933_like"/>
    <property type="match status" value="1"/>
</dbReference>
<dbReference type="PRINTS" id="PR00368">
    <property type="entry name" value="FADPNR"/>
</dbReference>
<gene>
    <name evidence="6" type="ORF">JIN82_15460</name>
</gene>
<keyword evidence="2" id="KW-0285">Flavoprotein</keyword>
<feature type="domain" description="RsdA/BaiN/AoA(So)-like insert" evidence="5">
    <location>
        <begin position="199"/>
        <end position="359"/>
    </location>
</feature>
<proteinExistence type="predicted"/>
<dbReference type="InterPro" id="IPR036188">
    <property type="entry name" value="FAD/NAD-bd_sf"/>
</dbReference>
<accession>A0A8J7MGP4</accession>
<reference evidence="6" key="1">
    <citation type="submission" date="2021-01" db="EMBL/GenBank/DDBJ databases">
        <title>Modified the classification status of verrucomicrobia.</title>
        <authorList>
            <person name="Feng X."/>
        </authorList>
    </citation>
    <scope>NUCLEOTIDE SEQUENCE</scope>
    <source>
        <strain evidence="6">_KCTC 22039</strain>
    </source>
</reference>
<dbReference type="PANTHER" id="PTHR42887">
    <property type="entry name" value="OS12G0638800 PROTEIN"/>
    <property type="match status" value="1"/>
</dbReference>
<evidence type="ECO:0000256" key="3">
    <source>
        <dbReference type="ARBA" id="ARBA00022827"/>
    </source>
</evidence>
<dbReference type="SUPFAM" id="SSF51905">
    <property type="entry name" value="FAD/NAD(P)-binding domain"/>
    <property type="match status" value="1"/>
</dbReference>
<protein>
    <submittedName>
        <fullName evidence="6">NAD(P)/FAD-dependent oxidoreductase</fullName>
    </submittedName>
</protein>
<evidence type="ECO:0000313" key="7">
    <source>
        <dbReference type="Proteomes" id="UP000624703"/>
    </source>
</evidence>
<dbReference type="Proteomes" id="UP000624703">
    <property type="component" value="Unassembled WGS sequence"/>
</dbReference>
<dbReference type="PANTHER" id="PTHR42887:SF2">
    <property type="entry name" value="OS12G0638800 PROTEIN"/>
    <property type="match status" value="1"/>
</dbReference>